<keyword evidence="3" id="KW-1185">Reference proteome</keyword>
<organism evidence="2 3">
    <name type="scientific">Limnobaculum allomyrinae</name>
    <dbReference type="NCBI Taxonomy" id="2791986"/>
    <lineage>
        <taxon>Bacteria</taxon>
        <taxon>Pseudomonadati</taxon>
        <taxon>Pseudomonadota</taxon>
        <taxon>Gammaproteobacteria</taxon>
        <taxon>Enterobacterales</taxon>
        <taxon>Budviciaceae</taxon>
        <taxon>Limnobaculum</taxon>
    </lineage>
</organism>
<keyword evidence="1" id="KW-1133">Transmembrane helix</keyword>
<dbReference type="Proteomes" id="UP001296921">
    <property type="component" value="Unassembled WGS sequence"/>
</dbReference>
<evidence type="ECO:0008006" key="4">
    <source>
        <dbReference type="Google" id="ProtNLM"/>
    </source>
</evidence>
<evidence type="ECO:0000256" key="1">
    <source>
        <dbReference type="SAM" id="Phobius"/>
    </source>
</evidence>
<evidence type="ECO:0000313" key="2">
    <source>
        <dbReference type="EMBL" id="MBK5144069.1"/>
    </source>
</evidence>
<accession>A0ABS1IQS0</accession>
<gene>
    <name evidence="2" type="ORF">I2494_10125</name>
</gene>
<reference evidence="2 3" key="1">
    <citation type="submission" date="2020-11" db="EMBL/GenBank/DDBJ databases">
        <title>Insectihabitans protaetiae gen. nov. sp. nov. and Insectihabitans allomyrinae sp. nov., isolated from larvae of Protaetia brevitarsis seulensis and Allomyrina dichotoma, respectively.</title>
        <authorList>
            <person name="Lee S.D."/>
            <person name="Byeon Y.-S."/>
            <person name="Kim S.-M."/>
            <person name="Yang H.L."/>
            <person name="Kim I.S."/>
        </authorList>
    </citation>
    <scope>NUCLEOTIDE SEQUENCE [LARGE SCALE GENOMIC DNA]</scope>
    <source>
        <strain evidence="2 3">BWR-B9</strain>
    </source>
</reference>
<dbReference type="RefSeq" id="WP_218466716.1">
    <property type="nucleotide sequence ID" value="NZ_JADRCR010000004.1"/>
</dbReference>
<protein>
    <recommendedName>
        <fullName evidence="4">Pilus assembly protein PilO</fullName>
    </recommendedName>
</protein>
<evidence type="ECO:0000313" key="3">
    <source>
        <dbReference type="Proteomes" id="UP001296921"/>
    </source>
</evidence>
<feature type="transmembrane region" description="Helical" evidence="1">
    <location>
        <begin position="18"/>
        <end position="39"/>
    </location>
</feature>
<keyword evidence="1" id="KW-0812">Transmembrane</keyword>
<proteinExistence type="predicted"/>
<keyword evidence="1" id="KW-0472">Membrane</keyword>
<dbReference type="EMBL" id="JADRCR010000004">
    <property type="protein sequence ID" value="MBK5144069.1"/>
    <property type="molecule type" value="Genomic_DNA"/>
</dbReference>
<name>A0ABS1IQS0_9GAMM</name>
<sequence>MKRGAHIDWQYVIFAPLWLRHSIIAVISVLIWILIRYLLVIPLMEGNQQLQRQLEKVERQAEAYQQQWRALPENDLLKAQIQQAKSELQPYQSDNGAGFIHIITGYLSASGCQLMEIAAPSVSQQGMLTLYDWQLNVSADYFQFIELIRLINDGSGLVAVNRLILDGGQHLTINMTLRLYQLNQGAS</sequence>
<comment type="caution">
    <text evidence="2">The sequence shown here is derived from an EMBL/GenBank/DDBJ whole genome shotgun (WGS) entry which is preliminary data.</text>
</comment>